<dbReference type="Pfam" id="PF13472">
    <property type="entry name" value="Lipase_GDSL_2"/>
    <property type="match status" value="1"/>
</dbReference>
<dbReference type="SUPFAM" id="SSF52266">
    <property type="entry name" value="SGNH hydrolase"/>
    <property type="match status" value="1"/>
</dbReference>
<evidence type="ECO:0000313" key="2">
    <source>
        <dbReference type="EMBL" id="WWA30316.1"/>
    </source>
</evidence>
<organism evidence="2 3">
    <name type="scientific">Shouchella rhizosphaerae</name>
    <dbReference type="NCBI Taxonomy" id="866786"/>
    <lineage>
        <taxon>Bacteria</taxon>
        <taxon>Bacillati</taxon>
        <taxon>Bacillota</taxon>
        <taxon>Bacilli</taxon>
        <taxon>Bacillales</taxon>
        <taxon>Bacillaceae</taxon>
        <taxon>Shouchella</taxon>
    </lineage>
</organism>
<keyword evidence="2" id="KW-0378">Hydrolase</keyword>
<evidence type="ECO:0000259" key="1">
    <source>
        <dbReference type="Pfam" id="PF13472"/>
    </source>
</evidence>
<dbReference type="Gene3D" id="3.40.50.1110">
    <property type="entry name" value="SGNH hydrolase"/>
    <property type="match status" value="1"/>
</dbReference>
<dbReference type="Proteomes" id="UP001341136">
    <property type="component" value="Chromosome"/>
</dbReference>
<dbReference type="PANTHER" id="PTHR30383">
    <property type="entry name" value="THIOESTERASE 1/PROTEASE 1/LYSOPHOSPHOLIPASE L1"/>
    <property type="match status" value="1"/>
</dbReference>
<evidence type="ECO:0000313" key="3">
    <source>
        <dbReference type="Proteomes" id="UP001341136"/>
    </source>
</evidence>
<reference evidence="2 3" key="1">
    <citation type="submission" date="2024-01" db="EMBL/GenBank/DDBJ databases">
        <title>Culturomics analysis of mouse respiratory tract.</title>
        <authorList>
            <person name="Phillips A.M."/>
            <person name="Collette N.M."/>
            <person name="Mageeney C.M."/>
            <person name="Sinha A."/>
            <person name="Hern K.E."/>
            <person name="Arkin A.P."/>
            <person name="Williams K.P."/>
            <person name="Branda S."/>
        </authorList>
    </citation>
    <scope>NUCLEOTIDE SEQUENCE [LARGE SCALE GENOMIC DNA]</scope>
    <source>
        <strain evidence="2 3">CP20</strain>
    </source>
</reference>
<proteinExistence type="predicted"/>
<accession>A0ABZ2CV04</accession>
<dbReference type="GO" id="GO:0016787">
    <property type="term" value="F:hydrolase activity"/>
    <property type="evidence" value="ECO:0007669"/>
    <property type="project" value="UniProtKB-KW"/>
</dbReference>
<dbReference type="RefSeq" id="WP_338465077.1">
    <property type="nucleotide sequence ID" value="NZ_CP144921.1"/>
</dbReference>
<dbReference type="CDD" id="cd00229">
    <property type="entry name" value="SGNH_hydrolase"/>
    <property type="match status" value="1"/>
</dbReference>
<dbReference type="PANTHER" id="PTHR30383:SF29">
    <property type="entry name" value="SGNH HYDROLASE-TYPE ESTERASE DOMAIN-CONTAINING PROTEIN"/>
    <property type="match status" value="1"/>
</dbReference>
<dbReference type="InterPro" id="IPR051532">
    <property type="entry name" value="Ester_Hydrolysis_Enzymes"/>
</dbReference>
<name>A0ABZ2CV04_9BACI</name>
<gene>
    <name evidence="2" type="ORF">V5G21_00540</name>
</gene>
<keyword evidence="3" id="KW-1185">Reference proteome</keyword>
<dbReference type="InterPro" id="IPR036514">
    <property type="entry name" value="SGNH_hydro_sf"/>
</dbReference>
<feature type="domain" description="SGNH hydrolase-type esterase" evidence="1">
    <location>
        <begin position="245"/>
        <end position="428"/>
    </location>
</feature>
<dbReference type="InterPro" id="IPR013830">
    <property type="entry name" value="SGNH_hydro"/>
</dbReference>
<dbReference type="EMBL" id="CP144921">
    <property type="protein sequence ID" value="WWA30316.1"/>
    <property type="molecule type" value="Genomic_DNA"/>
</dbReference>
<protein>
    <submittedName>
        <fullName evidence="2">SGNH/GDSL hydrolase family protein</fullName>
    </submittedName>
</protein>
<sequence length="442" mass="49226">MDIITLGYAKKVDEKYEEELNLVSESLGFSSVAELQDLYSVPSMVLSFDEDGTLLSRFINKDLANAPILFKDGVTQISVEYLGTAKYLTLGGGNNLYTAISIADDQYFGRVVDFYGTGFNIITARAIPGEVVGAHANDFIKVTYANESYRFEIKRKDTPDYIDWFTLSVASLPSARGWLISTRLGFARFGETNSDVTVNQKMYRNISFYRKYGKNFEPDILRIEEEIAELKNEISYTPKFEKWAVLGDSITKANGIQDPYYNRVARALGIKTVLNYAVSGTRIAKNSDDDDSAMSVRYAEMDDTADLITVFGGTNDFGHGTAPLGELGDTDPSTFYGACYHLMDGLIKKYPTATIGFIAPLQRNLNGDEAKEIRGYKLIQFVDAIKETAEIFSIPVLDLNRAGSLYPDVDLVRESLMPDGLHPNDLGHGKLAQKIKPFLQRI</sequence>